<dbReference type="Gene3D" id="3.30.70.100">
    <property type="match status" value="1"/>
</dbReference>
<dbReference type="EMBL" id="QPIZ01000016">
    <property type="protein sequence ID" value="RCW32036.1"/>
    <property type="molecule type" value="Genomic_DNA"/>
</dbReference>
<keyword evidence="4 5" id="KW-0378">Hydrolase</keyword>
<dbReference type="Pfam" id="PF00708">
    <property type="entry name" value="Acylphosphatase"/>
    <property type="match status" value="1"/>
</dbReference>
<dbReference type="PROSITE" id="PS51160">
    <property type="entry name" value="ACYLPHOSPHATASE_3"/>
    <property type="match status" value="1"/>
</dbReference>
<dbReference type="EC" id="3.6.1.7" evidence="2 4"/>
<evidence type="ECO:0000256" key="3">
    <source>
        <dbReference type="ARBA" id="ARBA00047645"/>
    </source>
</evidence>
<dbReference type="InterPro" id="IPR001792">
    <property type="entry name" value="Acylphosphatase-like_dom"/>
</dbReference>
<dbReference type="RefSeq" id="WP_106151882.1">
    <property type="nucleotide sequence ID" value="NZ_PVTS01000002.1"/>
</dbReference>
<comment type="similarity">
    <text evidence="1 6">Belongs to the acylphosphatase family.</text>
</comment>
<dbReference type="Proteomes" id="UP000252733">
    <property type="component" value="Unassembled WGS sequence"/>
</dbReference>
<reference evidence="8 9" key="1">
    <citation type="submission" date="2018-07" db="EMBL/GenBank/DDBJ databases">
        <title>Freshwater and sediment microbial communities from various areas in North America, analyzing microbe dynamics in response to fracking.</title>
        <authorList>
            <person name="Lamendella R."/>
        </authorList>
    </citation>
    <scope>NUCLEOTIDE SEQUENCE [LARGE SCALE GENOMIC DNA]</scope>
    <source>
        <strain evidence="8 9">160A</strain>
    </source>
</reference>
<dbReference type="InterPro" id="IPR020456">
    <property type="entry name" value="Acylphosphatase"/>
</dbReference>
<dbReference type="PANTHER" id="PTHR47268">
    <property type="entry name" value="ACYLPHOSPHATASE"/>
    <property type="match status" value="1"/>
</dbReference>
<keyword evidence="9" id="KW-1185">Reference proteome</keyword>
<proteinExistence type="inferred from homology"/>
<dbReference type="InterPro" id="IPR017968">
    <property type="entry name" value="Acylphosphatase_CS"/>
</dbReference>
<sequence>MKRVRLIIGGRVQGVGFRYFVQENAHRYQINGYVKNMPGGNVEVDAEGTSEMLDKFLEKCRMGPPQAVVSTFQIFDVPVYGYTRFRIRHCEDF</sequence>
<dbReference type="PROSITE" id="PS00151">
    <property type="entry name" value="ACYLPHOSPHATASE_2"/>
    <property type="match status" value="1"/>
</dbReference>
<name>A0A2T0XSK8_9BACT</name>
<evidence type="ECO:0000256" key="4">
    <source>
        <dbReference type="PROSITE-ProRule" id="PRU00520"/>
    </source>
</evidence>
<gene>
    <name evidence="8" type="ORF">DFO77_116103</name>
</gene>
<dbReference type="SUPFAM" id="SSF54975">
    <property type="entry name" value="Acylphosphatase/BLUF domain-like"/>
    <property type="match status" value="1"/>
</dbReference>
<dbReference type="PROSITE" id="PS00150">
    <property type="entry name" value="ACYLPHOSPHATASE_1"/>
    <property type="match status" value="1"/>
</dbReference>
<comment type="caution">
    <text evidence="8">The sequence shown here is derived from an EMBL/GenBank/DDBJ whole genome shotgun (WGS) entry which is preliminary data.</text>
</comment>
<evidence type="ECO:0000313" key="9">
    <source>
        <dbReference type="Proteomes" id="UP000252733"/>
    </source>
</evidence>
<dbReference type="AlphaFoldDB" id="A0A2T0XSK8"/>
<evidence type="ECO:0000313" key="8">
    <source>
        <dbReference type="EMBL" id="RCW32036.1"/>
    </source>
</evidence>
<evidence type="ECO:0000256" key="2">
    <source>
        <dbReference type="ARBA" id="ARBA00012150"/>
    </source>
</evidence>
<dbReference type="STRING" id="1168289.GCA_000259075_00462"/>
<dbReference type="GO" id="GO:0003998">
    <property type="term" value="F:acylphosphatase activity"/>
    <property type="evidence" value="ECO:0007669"/>
    <property type="project" value="UniProtKB-EC"/>
</dbReference>
<comment type="catalytic activity">
    <reaction evidence="3 4 5">
        <text>an acyl phosphate + H2O = a carboxylate + phosphate + H(+)</text>
        <dbReference type="Rhea" id="RHEA:14965"/>
        <dbReference type="ChEBI" id="CHEBI:15377"/>
        <dbReference type="ChEBI" id="CHEBI:15378"/>
        <dbReference type="ChEBI" id="CHEBI:29067"/>
        <dbReference type="ChEBI" id="CHEBI:43474"/>
        <dbReference type="ChEBI" id="CHEBI:59918"/>
        <dbReference type="EC" id="3.6.1.7"/>
    </reaction>
</comment>
<dbReference type="PANTHER" id="PTHR47268:SF4">
    <property type="entry name" value="ACYLPHOSPHATASE"/>
    <property type="match status" value="1"/>
</dbReference>
<feature type="active site" evidence="4">
    <location>
        <position position="18"/>
    </location>
</feature>
<dbReference type="OrthoDB" id="9808093at2"/>
<accession>A0A2T0XSK8</accession>
<organism evidence="8 9">
    <name type="scientific">Marinilabilia salmonicolor</name>
    <dbReference type="NCBI Taxonomy" id="989"/>
    <lineage>
        <taxon>Bacteria</taxon>
        <taxon>Pseudomonadati</taxon>
        <taxon>Bacteroidota</taxon>
        <taxon>Bacteroidia</taxon>
        <taxon>Marinilabiliales</taxon>
        <taxon>Marinilabiliaceae</taxon>
        <taxon>Marinilabilia</taxon>
    </lineage>
</organism>
<evidence type="ECO:0000256" key="1">
    <source>
        <dbReference type="ARBA" id="ARBA00005614"/>
    </source>
</evidence>
<evidence type="ECO:0000256" key="5">
    <source>
        <dbReference type="RuleBase" id="RU000553"/>
    </source>
</evidence>
<evidence type="ECO:0000256" key="6">
    <source>
        <dbReference type="RuleBase" id="RU004168"/>
    </source>
</evidence>
<feature type="active site" evidence="4">
    <location>
        <position position="36"/>
    </location>
</feature>
<evidence type="ECO:0000259" key="7">
    <source>
        <dbReference type="PROSITE" id="PS51160"/>
    </source>
</evidence>
<feature type="domain" description="Acylphosphatase-like" evidence="7">
    <location>
        <begin position="3"/>
        <end position="89"/>
    </location>
</feature>
<protein>
    <recommendedName>
        <fullName evidence="2 4">Acylphosphatase</fullName>
        <ecNumber evidence="2 4">3.6.1.7</ecNumber>
    </recommendedName>
</protein>
<dbReference type="InterPro" id="IPR036046">
    <property type="entry name" value="Acylphosphatase-like_dom_sf"/>
</dbReference>